<dbReference type="PROSITE" id="PS50041">
    <property type="entry name" value="C_TYPE_LECTIN_2"/>
    <property type="match status" value="1"/>
</dbReference>
<protein>
    <recommendedName>
        <fullName evidence="2">C-type lectin domain-containing protein</fullName>
    </recommendedName>
</protein>
<proteinExistence type="predicted"/>
<dbReference type="SUPFAM" id="SSF56436">
    <property type="entry name" value="C-type lectin-like"/>
    <property type="match status" value="1"/>
</dbReference>
<comment type="subcellular location">
    <subcellularLocation>
        <location evidence="1">Cell membrane</location>
        <topology evidence="1">Single-pass type II membrane protein</topology>
    </subcellularLocation>
</comment>
<dbReference type="InterPro" id="IPR050828">
    <property type="entry name" value="C-type_lectin/matrix_domain"/>
</dbReference>
<dbReference type="PANTHER" id="PTHR45710">
    <property type="entry name" value="C-TYPE LECTIN DOMAIN-CONTAINING PROTEIN 180"/>
    <property type="match status" value="1"/>
</dbReference>
<gene>
    <name evidence="3" type="ORF">VZT92_011137</name>
</gene>
<name>A0AAW1FB02_ZOAVI</name>
<sequence length="165" mass="19148">MQIIALASAENQQLHLRLNNEQQTSAQLKAENRHQLSILSSSRLSFLWSFCSNESLQCSRCIPGWIEHASRCFFLSKERQKWETARLYCLDMGGDLATVRNAEYQAFLTNLTYQFKQMHPQGFHSAWICLQDFVKEGLHRWVSVQELPTPLTNPSRVEQCTRTDP</sequence>
<evidence type="ECO:0000259" key="2">
    <source>
        <dbReference type="PROSITE" id="PS50041"/>
    </source>
</evidence>
<dbReference type="InterPro" id="IPR001304">
    <property type="entry name" value="C-type_lectin-like"/>
</dbReference>
<dbReference type="Gene3D" id="3.10.100.10">
    <property type="entry name" value="Mannose-Binding Protein A, subunit A"/>
    <property type="match status" value="1"/>
</dbReference>
<organism evidence="3 4">
    <name type="scientific">Zoarces viviparus</name>
    <name type="common">Viviparous eelpout</name>
    <name type="synonym">Blennius viviparus</name>
    <dbReference type="NCBI Taxonomy" id="48416"/>
    <lineage>
        <taxon>Eukaryota</taxon>
        <taxon>Metazoa</taxon>
        <taxon>Chordata</taxon>
        <taxon>Craniata</taxon>
        <taxon>Vertebrata</taxon>
        <taxon>Euteleostomi</taxon>
        <taxon>Actinopterygii</taxon>
        <taxon>Neopterygii</taxon>
        <taxon>Teleostei</taxon>
        <taxon>Neoteleostei</taxon>
        <taxon>Acanthomorphata</taxon>
        <taxon>Eupercaria</taxon>
        <taxon>Perciformes</taxon>
        <taxon>Cottioidei</taxon>
        <taxon>Zoarcales</taxon>
        <taxon>Zoarcidae</taxon>
        <taxon>Zoarcinae</taxon>
        <taxon>Zoarces</taxon>
    </lineage>
</organism>
<feature type="domain" description="C-type lectin" evidence="2">
    <location>
        <begin position="68"/>
        <end position="160"/>
    </location>
</feature>
<comment type="caution">
    <text evidence="3">The sequence shown here is derived from an EMBL/GenBank/DDBJ whole genome shotgun (WGS) entry which is preliminary data.</text>
</comment>
<accession>A0AAW1FB02</accession>
<evidence type="ECO:0000256" key="1">
    <source>
        <dbReference type="ARBA" id="ARBA00004401"/>
    </source>
</evidence>
<dbReference type="AlphaFoldDB" id="A0AAW1FB02"/>
<dbReference type="GO" id="GO:0005886">
    <property type="term" value="C:plasma membrane"/>
    <property type="evidence" value="ECO:0007669"/>
    <property type="project" value="UniProtKB-SubCell"/>
</dbReference>
<reference evidence="3 4" key="1">
    <citation type="journal article" date="2024" name="Genome Biol. Evol.">
        <title>Chromosome-level genome assembly of the viviparous eelpout Zoarces viviparus.</title>
        <authorList>
            <person name="Fuhrmann N."/>
            <person name="Brasseur M.V."/>
            <person name="Bakowski C.E."/>
            <person name="Podsiadlowski L."/>
            <person name="Prost S."/>
            <person name="Krehenwinkel H."/>
            <person name="Mayer C."/>
        </authorList>
    </citation>
    <scope>NUCLEOTIDE SEQUENCE [LARGE SCALE GENOMIC DNA]</scope>
    <source>
        <strain evidence="3">NO-MEL_2022_Ind0_liver</strain>
    </source>
</reference>
<dbReference type="Proteomes" id="UP001488805">
    <property type="component" value="Unassembled WGS sequence"/>
</dbReference>
<keyword evidence="4" id="KW-1185">Reference proteome</keyword>
<dbReference type="InterPro" id="IPR016186">
    <property type="entry name" value="C-type_lectin-like/link_sf"/>
</dbReference>
<dbReference type="EMBL" id="JBCEZU010000089">
    <property type="protein sequence ID" value="KAK9531731.1"/>
    <property type="molecule type" value="Genomic_DNA"/>
</dbReference>
<evidence type="ECO:0000313" key="3">
    <source>
        <dbReference type="EMBL" id="KAK9531731.1"/>
    </source>
</evidence>
<dbReference type="Pfam" id="PF00059">
    <property type="entry name" value="Lectin_C"/>
    <property type="match status" value="1"/>
</dbReference>
<evidence type="ECO:0000313" key="4">
    <source>
        <dbReference type="Proteomes" id="UP001488805"/>
    </source>
</evidence>
<dbReference type="InterPro" id="IPR016187">
    <property type="entry name" value="CTDL_fold"/>
</dbReference>
<dbReference type="PANTHER" id="PTHR45710:SF26">
    <property type="entry name" value="RH26557P"/>
    <property type="match status" value="1"/>
</dbReference>